<keyword evidence="5" id="KW-1185">Reference proteome</keyword>
<dbReference type="Pfam" id="PF14159">
    <property type="entry name" value="CAAD"/>
    <property type="match status" value="1"/>
</dbReference>
<dbReference type="GO" id="GO:0016020">
    <property type="term" value="C:membrane"/>
    <property type="evidence" value="ECO:0007669"/>
    <property type="project" value="UniProtKB-SubCell"/>
</dbReference>
<comment type="caution">
    <text evidence="4">The sequence shown here is derived from an EMBL/GenBank/DDBJ whole genome shotgun (WGS) entry which is preliminary data.</text>
</comment>
<keyword evidence="2" id="KW-0812">Transmembrane</keyword>
<feature type="transmembrane region" description="Helical" evidence="2">
    <location>
        <begin position="102"/>
        <end position="120"/>
    </location>
</feature>
<dbReference type="GO" id="GO:0009579">
    <property type="term" value="C:thylakoid"/>
    <property type="evidence" value="ECO:0007669"/>
    <property type="project" value="InterPro"/>
</dbReference>
<reference evidence="4 5" key="2">
    <citation type="submission" date="2018-03" db="EMBL/GenBank/DDBJ databases">
        <title>The ancient ancestry and fast evolution of plastids.</title>
        <authorList>
            <person name="Moore K.R."/>
            <person name="Magnabosco C."/>
            <person name="Momper L."/>
            <person name="Gold D.A."/>
            <person name="Bosak T."/>
            <person name="Fournier G.P."/>
        </authorList>
    </citation>
    <scope>NUCLEOTIDE SEQUENCE [LARGE SCALE GENOMIC DNA]</scope>
    <source>
        <strain evidence="4 5">CCAP 1448/3</strain>
    </source>
</reference>
<dbReference type="EMBL" id="PVWJ01000007">
    <property type="protein sequence ID" value="PSB04819.1"/>
    <property type="molecule type" value="Genomic_DNA"/>
</dbReference>
<dbReference type="InterPro" id="IPR025564">
    <property type="entry name" value="CAAD_dom"/>
</dbReference>
<dbReference type="PANTHER" id="PTHR33222:SF4">
    <property type="entry name" value="PROTEIN CURVATURE THYLAKOID 1A, CHLOROPLASTIC"/>
    <property type="match status" value="1"/>
</dbReference>
<evidence type="ECO:0000313" key="5">
    <source>
        <dbReference type="Proteomes" id="UP000238762"/>
    </source>
</evidence>
<evidence type="ECO:0000256" key="2">
    <source>
        <dbReference type="SAM" id="Phobius"/>
    </source>
</evidence>
<evidence type="ECO:0000256" key="1">
    <source>
        <dbReference type="ARBA" id="ARBA00004141"/>
    </source>
</evidence>
<reference evidence="4 5" key="1">
    <citation type="submission" date="2018-02" db="EMBL/GenBank/DDBJ databases">
        <authorList>
            <person name="Cohen D.B."/>
            <person name="Kent A.D."/>
        </authorList>
    </citation>
    <scope>NUCLEOTIDE SEQUENCE [LARGE SCALE GENOMIC DNA]</scope>
    <source>
        <strain evidence="4 5">CCAP 1448/3</strain>
    </source>
</reference>
<evidence type="ECO:0000259" key="3">
    <source>
        <dbReference type="Pfam" id="PF14159"/>
    </source>
</evidence>
<organism evidence="4 5">
    <name type="scientific">Merismopedia glauca CCAP 1448/3</name>
    <dbReference type="NCBI Taxonomy" id="1296344"/>
    <lineage>
        <taxon>Bacteria</taxon>
        <taxon>Bacillati</taxon>
        <taxon>Cyanobacteriota</taxon>
        <taxon>Cyanophyceae</taxon>
        <taxon>Synechococcales</taxon>
        <taxon>Merismopediaceae</taxon>
        <taxon>Merismopedia</taxon>
    </lineage>
</organism>
<evidence type="ECO:0000313" key="4">
    <source>
        <dbReference type="EMBL" id="PSB04819.1"/>
    </source>
</evidence>
<dbReference type="AlphaFoldDB" id="A0A2T1C996"/>
<keyword evidence="2" id="KW-1133">Transmembrane helix</keyword>
<feature type="transmembrane region" description="Helical" evidence="2">
    <location>
        <begin position="74"/>
        <end position="96"/>
    </location>
</feature>
<sequence>MDQTNDTPQVEVNTLEASKPKIEVKVDTGGALAQFSAPNTTKVQLQELSNQASQILSELPDYIGQFLSNNQKPLITVGLILGAFVTLKVTLALLGAVNEIPLLAPTFELIGISYTAWFVYRYLLQASSRQELSQEVENFKSQFLGKQ</sequence>
<accession>A0A2T1C996</accession>
<keyword evidence="2" id="KW-0472">Membrane</keyword>
<feature type="domain" description="Cyanobacterial aminoacyl-tRNA synthetase CAAD" evidence="3">
    <location>
        <begin position="61"/>
        <end position="145"/>
    </location>
</feature>
<name>A0A2T1C996_9CYAN</name>
<comment type="subcellular location">
    <subcellularLocation>
        <location evidence="1">Membrane</location>
        <topology evidence="1">Multi-pass membrane protein</topology>
    </subcellularLocation>
</comment>
<proteinExistence type="predicted"/>
<gene>
    <name evidence="4" type="ORF">C7B64_02345</name>
</gene>
<dbReference type="OrthoDB" id="459910at2"/>
<protein>
    <recommendedName>
        <fullName evidence="3">Cyanobacterial aminoacyl-tRNA synthetase CAAD domain-containing protein</fullName>
    </recommendedName>
</protein>
<dbReference type="RefSeq" id="WP_106287054.1">
    <property type="nucleotide sequence ID" value="NZ_CAWNTC010000151.1"/>
</dbReference>
<dbReference type="InterPro" id="IPR033344">
    <property type="entry name" value="CURT1"/>
</dbReference>
<dbReference type="Proteomes" id="UP000238762">
    <property type="component" value="Unassembled WGS sequence"/>
</dbReference>
<dbReference type="PANTHER" id="PTHR33222">
    <property type="match status" value="1"/>
</dbReference>